<organism evidence="9 10">
    <name type="scientific">Ranatra chinensis</name>
    <dbReference type="NCBI Taxonomy" id="642074"/>
    <lineage>
        <taxon>Eukaryota</taxon>
        <taxon>Metazoa</taxon>
        <taxon>Ecdysozoa</taxon>
        <taxon>Arthropoda</taxon>
        <taxon>Hexapoda</taxon>
        <taxon>Insecta</taxon>
        <taxon>Pterygota</taxon>
        <taxon>Neoptera</taxon>
        <taxon>Paraneoptera</taxon>
        <taxon>Hemiptera</taxon>
        <taxon>Heteroptera</taxon>
        <taxon>Panheteroptera</taxon>
        <taxon>Nepomorpha</taxon>
        <taxon>Nepidae</taxon>
        <taxon>Ranatrinae</taxon>
        <taxon>Ranatra</taxon>
    </lineage>
</organism>
<dbReference type="InterPro" id="IPR031303">
    <property type="entry name" value="C5_meth_CS"/>
</dbReference>
<dbReference type="GO" id="GO:0008168">
    <property type="term" value="F:methyltransferase activity"/>
    <property type="evidence" value="ECO:0007669"/>
    <property type="project" value="UniProtKB-KW"/>
</dbReference>
<evidence type="ECO:0000313" key="9">
    <source>
        <dbReference type="EMBL" id="KAL1130765.1"/>
    </source>
</evidence>
<evidence type="ECO:0000256" key="4">
    <source>
        <dbReference type="ARBA" id="ARBA00039081"/>
    </source>
</evidence>
<name>A0ABD0YHR6_9HEMI</name>
<accession>A0ABD0YHR6</accession>
<keyword evidence="2 7" id="KW-0808">Transferase</keyword>
<evidence type="ECO:0000256" key="2">
    <source>
        <dbReference type="ARBA" id="ARBA00022679"/>
    </source>
</evidence>
<evidence type="ECO:0000256" key="1">
    <source>
        <dbReference type="ARBA" id="ARBA00022603"/>
    </source>
</evidence>
<gene>
    <name evidence="9" type="ORF">AAG570_012006</name>
</gene>
<dbReference type="EMBL" id="JBFDAA010000007">
    <property type="protein sequence ID" value="KAL1130765.1"/>
    <property type="molecule type" value="Genomic_DNA"/>
</dbReference>
<dbReference type="Pfam" id="PF00145">
    <property type="entry name" value="DNA_methylase"/>
    <property type="match status" value="1"/>
</dbReference>
<dbReference type="Proteomes" id="UP001558652">
    <property type="component" value="Unassembled WGS sequence"/>
</dbReference>
<dbReference type="PROSITE" id="PS51679">
    <property type="entry name" value="SAM_MT_C5"/>
    <property type="match status" value="1"/>
</dbReference>
<dbReference type="SUPFAM" id="SSF53335">
    <property type="entry name" value="S-adenosyl-L-methionine-dependent methyltransferases"/>
    <property type="match status" value="1"/>
</dbReference>
<dbReference type="PANTHER" id="PTHR46098">
    <property type="entry name" value="TRNA (CYTOSINE(38)-C(5))-METHYLTRANSFERASE"/>
    <property type="match status" value="1"/>
</dbReference>
<dbReference type="InterPro" id="IPR029063">
    <property type="entry name" value="SAM-dependent_MTases_sf"/>
</dbReference>
<feature type="active site" evidence="7">
    <location>
        <position position="76"/>
    </location>
</feature>
<keyword evidence="3 7" id="KW-0949">S-adenosyl-L-methionine</keyword>
<sequence>MRVLELFSGIGGMHYALRESKVPGEIVAAVDINTIANQVYKENFTSTNLIQGNIQGLSLETIKSLKPNIILMSPPCQPFTRVGLKKDIADVRTDALMYILSLLPKFGIDLQYILLENVMGFETSDSCSRLLDVIKEEGFIYQQFLLSPLQFSIPNSRKRYYLIGKRKPLKFVIDTHPDVVSKTVVLLFLFNLHLDGVYEPAAVKPIGKVLEFDDTDEIKYNTYLVPDKILGRRAKILDIVTKDSLRSCCFTKAYTHYAEGTGSVYCPYSEESIRKCYQEAEKYSLGTVEYVEALKELRLRYFTPKEVSRLMCFPEDFQFPAGVTEKQKYRLLGNSINVKVVAVLINLLCSAREYNEMGKSL</sequence>
<evidence type="ECO:0000256" key="6">
    <source>
        <dbReference type="ARBA" id="ARBA00042810"/>
    </source>
</evidence>
<dbReference type="GO" id="GO:0032259">
    <property type="term" value="P:methylation"/>
    <property type="evidence" value="ECO:0007669"/>
    <property type="project" value="UniProtKB-KW"/>
</dbReference>
<evidence type="ECO:0000256" key="7">
    <source>
        <dbReference type="PROSITE-ProRule" id="PRU01016"/>
    </source>
</evidence>
<proteinExistence type="inferred from homology"/>
<dbReference type="PANTHER" id="PTHR46098:SF1">
    <property type="entry name" value="TRNA (CYTOSINE(38)-C(5))-METHYLTRANSFERASE"/>
    <property type="match status" value="1"/>
</dbReference>
<dbReference type="Gene3D" id="3.40.50.150">
    <property type="entry name" value="Vaccinia Virus protein VP39"/>
    <property type="match status" value="1"/>
</dbReference>
<dbReference type="AlphaFoldDB" id="A0ABD0YHR6"/>
<protein>
    <recommendedName>
        <fullName evidence="5">tRNA (cytosine(38)-C(5))-methyltransferase</fullName>
        <ecNumber evidence="4">2.1.1.204</ecNumber>
    </recommendedName>
    <alternativeName>
        <fullName evidence="6">DNA (cytosine-5)-methyltransferase-like protein 2</fullName>
    </alternativeName>
</protein>
<dbReference type="PRINTS" id="PR00105">
    <property type="entry name" value="C5METTRFRASE"/>
</dbReference>
<dbReference type="EC" id="2.1.1.204" evidence="4"/>
<evidence type="ECO:0000313" key="10">
    <source>
        <dbReference type="Proteomes" id="UP001558652"/>
    </source>
</evidence>
<dbReference type="PROSITE" id="PS00095">
    <property type="entry name" value="C5_MTASE_2"/>
    <property type="match status" value="1"/>
</dbReference>
<reference evidence="9 10" key="1">
    <citation type="submission" date="2024-07" db="EMBL/GenBank/DDBJ databases">
        <title>Chromosome-level genome assembly of the water stick insect Ranatra chinensis (Heteroptera: Nepidae).</title>
        <authorList>
            <person name="Liu X."/>
        </authorList>
    </citation>
    <scope>NUCLEOTIDE SEQUENCE [LARGE SCALE GENOMIC DNA]</scope>
    <source>
        <strain evidence="9">Cailab_2021Rc</strain>
        <tissue evidence="9">Muscle</tissue>
    </source>
</reference>
<keyword evidence="10" id="KW-1185">Reference proteome</keyword>
<evidence type="ECO:0000256" key="8">
    <source>
        <dbReference type="RuleBase" id="RU000416"/>
    </source>
</evidence>
<dbReference type="InterPro" id="IPR001525">
    <property type="entry name" value="C5_MeTfrase"/>
</dbReference>
<dbReference type="InterPro" id="IPR050750">
    <property type="entry name" value="C5-MTase"/>
</dbReference>
<comment type="caution">
    <text evidence="9">The sequence shown here is derived from an EMBL/GenBank/DDBJ whole genome shotgun (WGS) entry which is preliminary data.</text>
</comment>
<dbReference type="Gene3D" id="3.90.120.10">
    <property type="entry name" value="DNA Methylase, subunit A, domain 2"/>
    <property type="match status" value="1"/>
</dbReference>
<comment type="similarity">
    <text evidence="7 8">Belongs to the class I-like SAM-binding methyltransferase superfamily. C5-methyltransferase family.</text>
</comment>
<evidence type="ECO:0000256" key="3">
    <source>
        <dbReference type="ARBA" id="ARBA00022691"/>
    </source>
</evidence>
<keyword evidence="1 7" id="KW-0489">Methyltransferase</keyword>
<dbReference type="NCBIfam" id="TIGR00675">
    <property type="entry name" value="dcm"/>
    <property type="match status" value="1"/>
</dbReference>
<evidence type="ECO:0000256" key="5">
    <source>
        <dbReference type="ARBA" id="ARBA00039681"/>
    </source>
</evidence>